<evidence type="ECO:0000313" key="2">
    <source>
        <dbReference type="EMBL" id="VUC34428.1"/>
    </source>
</evidence>
<feature type="transmembrane region" description="Helical" evidence="1">
    <location>
        <begin position="70"/>
        <end position="92"/>
    </location>
</feature>
<keyword evidence="1" id="KW-0472">Membrane</keyword>
<dbReference type="EMBL" id="CABFNS010000883">
    <property type="protein sequence ID" value="VUC34428.1"/>
    <property type="molecule type" value="Genomic_DNA"/>
</dbReference>
<reference evidence="2 3" key="1">
    <citation type="submission" date="2019-06" db="EMBL/GenBank/DDBJ databases">
        <authorList>
            <person name="Broberg M."/>
        </authorList>
    </citation>
    <scope>NUCLEOTIDE SEQUENCE [LARGE SCALE GENOMIC DNA]</scope>
</reference>
<protein>
    <submittedName>
        <fullName evidence="2">Uncharacterized protein</fullName>
    </submittedName>
</protein>
<name>A0ABY6UWT4_BIOOC</name>
<keyword evidence="1" id="KW-1133">Transmembrane helix</keyword>
<feature type="transmembrane region" description="Helical" evidence="1">
    <location>
        <begin position="98"/>
        <end position="121"/>
    </location>
</feature>
<comment type="caution">
    <text evidence="2">The sequence shown here is derived from an EMBL/GenBank/DDBJ whole genome shotgun (WGS) entry which is preliminary data.</text>
</comment>
<keyword evidence="1" id="KW-0812">Transmembrane</keyword>
<keyword evidence="3" id="KW-1185">Reference proteome</keyword>
<evidence type="ECO:0000313" key="3">
    <source>
        <dbReference type="Proteomes" id="UP000766486"/>
    </source>
</evidence>
<proteinExistence type="predicted"/>
<dbReference type="Proteomes" id="UP000766486">
    <property type="component" value="Unassembled WGS sequence"/>
</dbReference>
<organism evidence="2 3">
    <name type="scientific">Bionectria ochroleuca</name>
    <name type="common">Gliocladium roseum</name>
    <dbReference type="NCBI Taxonomy" id="29856"/>
    <lineage>
        <taxon>Eukaryota</taxon>
        <taxon>Fungi</taxon>
        <taxon>Dikarya</taxon>
        <taxon>Ascomycota</taxon>
        <taxon>Pezizomycotina</taxon>
        <taxon>Sordariomycetes</taxon>
        <taxon>Hypocreomycetidae</taxon>
        <taxon>Hypocreales</taxon>
        <taxon>Bionectriaceae</taxon>
        <taxon>Clonostachys</taxon>
    </lineage>
</organism>
<sequence>MSEFDAEVVRFCCEISLSAVYTLIQHSVALNRVAIIAWGRWIQKALHVPRPICVFLDEDPGMYDEAIDEYFPTLCISFSIAFLSSLAIPLGVDFRDPVITALVIVNPCCLGFAVRLGFLYAKWRLIEQLDLESAAMRYFERQQIARMGVSFQGRVPQSKTKEAHYLLV</sequence>
<evidence type="ECO:0000256" key="1">
    <source>
        <dbReference type="SAM" id="Phobius"/>
    </source>
</evidence>
<accession>A0ABY6UWT4</accession>
<gene>
    <name evidence="2" type="ORF">CLO192961_LOCUS381526</name>
</gene>